<dbReference type="SUPFAM" id="SSF53098">
    <property type="entry name" value="Ribonuclease H-like"/>
    <property type="match status" value="1"/>
</dbReference>
<protein>
    <recommendedName>
        <fullName evidence="1">Predicted 3'-5' exonuclease PolB-like domain-containing protein</fullName>
    </recommendedName>
</protein>
<name>A0A2U9IDE1_9CREN</name>
<dbReference type="KEGG" id="abri:DFR85_04915"/>
<evidence type="ECO:0000313" key="2">
    <source>
        <dbReference type="EMBL" id="AWR94042.1"/>
    </source>
</evidence>
<dbReference type="InterPro" id="IPR036397">
    <property type="entry name" value="RNaseH_sf"/>
</dbReference>
<dbReference type="Proteomes" id="UP000248044">
    <property type="component" value="Chromosome"/>
</dbReference>
<feature type="domain" description="Predicted 3'-5' exonuclease PolB-like" evidence="1">
    <location>
        <begin position="63"/>
        <end position="192"/>
    </location>
</feature>
<dbReference type="AlphaFoldDB" id="A0A2U9IDE1"/>
<accession>A0A2U9IDE1</accession>
<dbReference type="InterPro" id="IPR019288">
    <property type="entry name" value="3'-5'_exonuclease_PolB-like"/>
</dbReference>
<reference evidence="2 3" key="1">
    <citation type="submission" date="2018-05" db="EMBL/GenBank/DDBJ databases">
        <title>Complete Genome Sequences of Extremely Thermoacidophilic, Metal-Mobilizing Type-Strain Members of the Archaeal Family Sulfolobaceae: Acidianus brierleyi DSM-1651T, Acidianus sulfidivorans DSM-18786T, Metallosphaera hakonensis DSM-7519T, and Metallosphaera prunae DSM-10039T.</title>
        <authorList>
            <person name="Counts J.A."/>
            <person name="Kelly R.M."/>
        </authorList>
    </citation>
    <scope>NUCLEOTIDE SEQUENCE [LARGE SCALE GENOMIC DNA]</scope>
    <source>
        <strain evidence="2 3">DSM 1651</strain>
    </source>
</reference>
<organism evidence="2 3">
    <name type="scientific">Acidianus brierleyi</name>
    <dbReference type="NCBI Taxonomy" id="41673"/>
    <lineage>
        <taxon>Archaea</taxon>
        <taxon>Thermoproteota</taxon>
        <taxon>Thermoprotei</taxon>
        <taxon>Sulfolobales</taxon>
        <taxon>Sulfolobaceae</taxon>
        <taxon>Acidianus</taxon>
    </lineage>
</organism>
<dbReference type="EMBL" id="CP029289">
    <property type="protein sequence ID" value="AWR94042.1"/>
    <property type="molecule type" value="Genomic_DNA"/>
</dbReference>
<keyword evidence="3" id="KW-1185">Reference proteome</keyword>
<gene>
    <name evidence="2" type="ORF">DFR85_04915</name>
</gene>
<dbReference type="InterPro" id="IPR012337">
    <property type="entry name" value="RNaseH-like_sf"/>
</dbReference>
<dbReference type="GO" id="GO:0003676">
    <property type="term" value="F:nucleic acid binding"/>
    <property type="evidence" value="ECO:0007669"/>
    <property type="project" value="InterPro"/>
</dbReference>
<dbReference type="Pfam" id="PF10108">
    <property type="entry name" value="DNA_pol_B_exo2"/>
    <property type="match status" value="1"/>
</dbReference>
<evidence type="ECO:0000259" key="1">
    <source>
        <dbReference type="Pfam" id="PF10108"/>
    </source>
</evidence>
<evidence type="ECO:0000313" key="3">
    <source>
        <dbReference type="Proteomes" id="UP000248044"/>
    </source>
</evidence>
<sequence length="214" mass="24938">MIKIYLDLETYRPNDAFLDEKIIALGMLIDFGSSNSIDPKDEVKEYNWGDPIPSSGIWKYIETDENTTEEEIISRFYQLLEKLNDIKMIIGFNILRFDIPLLVQRGKELGVKDVKDANFLFYNTFTVDYFQVCLALNNMRFKGNKLEDCASKLEQISGQQIPKRVGKGSDIAQLYKQKKYDEIKDHLYSDLLVIRAIDLIFVDKCRKACQQEHK</sequence>
<dbReference type="OrthoDB" id="350025at2157"/>
<dbReference type="Gene3D" id="3.30.420.10">
    <property type="entry name" value="Ribonuclease H-like superfamily/Ribonuclease H"/>
    <property type="match status" value="1"/>
</dbReference>
<proteinExistence type="predicted"/>